<sequence>MNWNACFLRVAFHSRLEIFPPADFEFMSYWTSTPPTVFQTFTVLVVLFLRNPRVEMPGKEEIYGKSMLVDGTIKENLGVKMTVLKECVEGIRGHVAKLNA</sequence>
<dbReference type="OrthoDB" id="10260017at2759"/>
<comment type="caution">
    <text evidence="2">The sequence shown here is derived from an EMBL/GenBank/DDBJ whole genome shotgun (WGS) entry which is preliminary data.</text>
</comment>
<dbReference type="Gene3D" id="3.30.2140.20">
    <property type="match status" value="1"/>
</dbReference>
<evidence type="ECO:0000313" key="2">
    <source>
        <dbReference type="EMBL" id="TKA51525.1"/>
    </source>
</evidence>
<feature type="transmembrane region" description="Helical" evidence="1">
    <location>
        <begin position="29"/>
        <end position="49"/>
    </location>
</feature>
<keyword evidence="1" id="KW-1133">Transmembrane helix</keyword>
<dbReference type="Proteomes" id="UP000309340">
    <property type="component" value="Unassembled WGS sequence"/>
</dbReference>
<keyword evidence="1" id="KW-0812">Transmembrane</keyword>
<name>A0A4U0VSB4_9PEZI</name>
<gene>
    <name evidence="2" type="ORF">B0A55_12039</name>
</gene>
<protein>
    <submittedName>
        <fullName evidence="2">Uncharacterized protein</fullName>
    </submittedName>
</protein>
<keyword evidence="3" id="KW-1185">Reference proteome</keyword>
<organism evidence="2 3">
    <name type="scientific">Friedmanniomyces simplex</name>
    <dbReference type="NCBI Taxonomy" id="329884"/>
    <lineage>
        <taxon>Eukaryota</taxon>
        <taxon>Fungi</taxon>
        <taxon>Dikarya</taxon>
        <taxon>Ascomycota</taxon>
        <taxon>Pezizomycotina</taxon>
        <taxon>Dothideomycetes</taxon>
        <taxon>Dothideomycetidae</taxon>
        <taxon>Mycosphaerellales</taxon>
        <taxon>Teratosphaeriaceae</taxon>
        <taxon>Friedmanniomyces</taxon>
    </lineage>
</organism>
<dbReference type="EMBL" id="NAJQ01001882">
    <property type="protein sequence ID" value="TKA51525.1"/>
    <property type="molecule type" value="Genomic_DNA"/>
</dbReference>
<accession>A0A4U0VSB4</accession>
<evidence type="ECO:0000256" key="1">
    <source>
        <dbReference type="SAM" id="Phobius"/>
    </source>
</evidence>
<keyword evidence="1" id="KW-0472">Membrane</keyword>
<dbReference type="AlphaFoldDB" id="A0A4U0VSB4"/>
<evidence type="ECO:0000313" key="3">
    <source>
        <dbReference type="Proteomes" id="UP000309340"/>
    </source>
</evidence>
<reference evidence="2 3" key="1">
    <citation type="submission" date="2017-03" db="EMBL/GenBank/DDBJ databases">
        <title>Genomes of endolithic fungi from Antarctica.</title>
        <authorList>
            <person name="Coleine C."/>
            <person name="Masonjones S."/>
            <person name="Stajich J.E."/>
        </authorList>
    </citation>
    <scope>NUCLEOTIDE SEQUENCE [LARGE SCALE GENOMIC DNA]</scope>
    <source>
        <strain evidence="2 3">CCFEE 5184</strain>
    </source>
</reference>
<dbReference type="InterPro" id="IPR053710">
    <property type="entry name" value="Arylamine_NAT_domain_sf"/>
</dbReference>
<proteinExistence type="predicted"/>
<dbReference type="STRING" id="329884.A0A4U0VSB4"/>